<keyword evidence="3" id="KW-1185">Reference proteome</keyword>
<evidence type="ECO:0000259" key="1">
    <source>
        <dbReference type="SMART" id="SM00530"/>
    </source>
</evidence>
<dbReference type="EMBL" id="CP016793">
    <property type="protein sequence ID" value="ANZ38813.1"/>
    <property type="molecule type" value="Genomic_DNA"/>
</dbReference>
<dbReference type="STRING" id="1586287.BBK82_24855"/>
<dbReference type="InterPro" id="IPR001387">
    <property type="entry name" value="Cro/C1-type_HTH"/>
</dbReference>
<dbReference type="RefSeq" id="WP_065917158.1">
    <property type="nucleotide sequence ID" value="NZ_CP016793.1"/>
</dbReference>
<organism evidence="2 3">
    <name type="scientific">Lentzea guizhouensis</name>
    <dbReference type="NCBI Taxonomy" id="1586287"/>
    <lineage>
        <taxon>Bacteria</taxon>
        <taxon>Bacillati</taxon>
        <taxon>Actinomycetota</taxon>
        <taxon>Actinomycetes</taxon>
        <taxon>Pseudonocardiales</taxon>
        <taxon>Pseudonocardiaceae</taxon>
        <taxon>Lentzea</taxon>
    </lineage>
</organism>
<dbReference type="InterPro" id="IPR027417">
    <property type="entry name" value="P-loop_NTPase"/>
</dbReference>
<reference evidence="2 3" key="1">
    <citation type="submission" date="2016-07" db="EMBL/GenBank/DDBJ databases">
        <title>Complete genome sequence of the Lentzea guizhouensis DHS C013.</title>
        <authorList>
            <person name="Cao C."/>
        </authorList>
    </citation>
    <scope>NUCLEOTIDE SEQUENCE [LARGE SCALE GENOMIC DNA]</scope>
    <source>
        <strain evidence="2 3">DHS C013</strain>
    </source>
</reference>
<proteinExistence type="predicted"/>
<dbReference type="Pfam" id="PF13560">
    <property type="entry name" value="HTH_31"/>
    <property type="match status" value="1"/>
</dbReference>
<dbReference type="Proteomes" id="UP000093053">
    <property type="component" value="Chromosome"/>
</dbReference>
<dbReference type="OrthoDB" id="134501at2"/>
<dbReference type="KEGG" id="led:BBK82_24855"/>
<protein>
    <recommendedName>
        <fullName evidence="1">HTH cro/C1-type domain-containing protein</fullName>
    </recommendedName>
</protein>
<dbReference type="InterPro" id="IPR015943">
    <property type="entry name" value="WD40/YVTN_repeat-like_dom_sf"/>
</dbReference>
<dbReference type="InterPro" id="IPR049052">
    <property type="entry name" value="nSTAND1"/>
</dbReference>
<dbReference type="SUPFAM" id="SSF52540">
    <property type="entry name" value="P-loop containing nucleoside triphosphate hydrolases"/>
    <property type="match status" value="1"/>
</dbReference>
<sequence>MPRGERPLGPEDTALLRFAGDLRRLRDHAGKPSYRELARLANYSPTALSDAAGGRKLPSLALTLAFVRACDGDPQEWTKRWRELAAEQVSPLQPSAPYVGTAPFHEKDVKKYFGREALVEQVLAHDKPFTAVFGPSGSGRTSLLEAGLLPALDHAVVITPANAPAGRPLDALAAALAGLFDTTAAQLAAELAADPDHLRLRVRQHCPGLVLLVDDFERALDADDFIAALTGCPRVVVAVRADFRHSVERHPVLAKMLPGNEVTIEAMTPEELRRAVTEPAAQLGVSVETALVARLVADVAGQQALPFVSQALIETWRRKRGMTLSLAGYEESGGIGHVMAQTAEAFFTALDAAGQQAARKVFLRLISMQRNGVLQRKTCQIDVEPRLLDLLTRTRLVTLGADGVELAHDAVLRWPRLRGWIDEESDNLRTHQQLVTAMELWESSDRDPGALYRGARLRKARELGDFLTAPERRFVELSAKRETRRSVALISVAAVLAALVPGSVIYALTNEQRITQLTDEAFGRQAMAESTALMEQGKPFADRFALVGYKVAPSPDAERTLRLANAWNRRIGFTGTPAENARVLTGPRGELAAVRDSDGTDRMWRVDEVDPVPGERFPAGHQVTHLAERRAITQDAAGQQYLWSVTDHTRMSLLHRLPDGFRAQDLSADGSRVVGYHDDADPGLLNPNTRGRAILLDLADGRAPVEIQMPMRSPDGVGLSRDGRELATALQDRAGGTTTVSQWRIGATLEPAAQSLVRPGLINKLTYSPDGRWLAGEHTPESAVEVWQLVPDGSPVPTATLSTTVPSGAWVSFGTDDRIAVVRAQTFEVYRLYPGGRQPDRLASVTGHGGSVYATYRPAHDDFLVRSGGTDPQLLRYELDASRIKREMCAEGRARLTDSEWVKSFGEAERVEVC</sequence>
<evidence type="ECO:0000313" key="2">
    <source>
        <dbReference type="EMBL" id="ANZ38813.1"/>
    </source>
</evidence>
<dbReference type="Pfam" id="PF20703">
    <property type="entry name" value="nSTAND1"/>
    <property type="match status" value="1"/>
</dbReference>
<gene>
    <name evidence="2" type="ORF">BBK82_24855</name>
</gene>
<dbReference type="InterPro" id="IPR011048">
    <property type="entry name" value="Haem_d1_sf"/>
</dbReference>
<accession>A0A1B2HM65</accession>
<dbReference type="Gene3D" id="2.130.10.10">
    <property type="entry name" value="YVTN repeat-like/Quinoprotein amine dehydrogenase"/>
    <property type="match status" value="1"/>
</dbReference>
<dbReference type="SMART" id="SM00530">
    <property type="entry name" value="HTH_XRE"/>
    <property type="match status" value="1"/>
</dbReference>
<dbReference type="SUPFAM" id="SSF51004">
    <property type="entry name" value="C-terminal (heme d1) domain of cytochrome cd1-nitrite reductase"/>
    <property type="match status" value="1"/>
</dbReference>
<dbReference type="CDD" id="cd00093">
    <property type="entry name" value="HTH_XRE"/>
    <property type="match status" value="1"/>
</dbReference>
<name>A0A1B2HM65_9PSEU</name>
<dbReference type="AlphaFoldDB" id="A0A1B2HM65"/>
<evidence type="ECO:0000313" key="3">
    <source>
        <dbReference type="Proteomes" id="UP000093053"/>
    </source>
</evidence>
<feature type="domain" description="HTH cro/C1-type" evidence="1">
    <location>
        <begin position="21"/>
        <end position="77"/>
    </location>
</feature>